<organism evidence="2 3">
    <name type="scientific">Clytia hemisphaerica</name>
    <dbReference type="NCBI Taxonomy" id="252671"/>
    <lineage>
        <taxon>Eukaryota</taxon>
        <taxon>Metazoa</taxon>
        <taxon>Cnidaria</taxon>
        <taxon>Hydrozoa</taxon>
        <taxon>Hydroidolina</taxon>
        <taxon>Leptothecata</taxon>
        <taxon>Obeliida</taxon>
        <taxon>Clytiidae</taxon>
        <taxon>Clytia</taxon>
    </lineage>
</organism>
<sequence>MASNSNANDFTDIPSSQSKTNKRKQKAKKQSVEEDIPSSSQSKPQPENQLNRIFLMLKICTETEATEVLLLLTMTNSRRIKICISYTTSVGSRHMATTTRNTFTVFCNLPPPPGKLFAIHRKSTNYYTMFQNPDRQLRLPRWAQISTAMI</sequence>
<name>A0A7M6DR43_9CNID</name>
<feature type="compositionally biased region" description="Polar residues" evidence="1">
    <location>
        <begin position="37"/>
        <end position="47"/>
    </location>
</feature>
<dbReference type="AlphaFoldDB" id="A0A7M6DR43"/>
<accession>A0A7M6DR43</accession>
<keyword evidence="3" id="KW-1185">Reference proteome</keyword>
<reference evidence="2" key="1">
    <citation type="submission" date="2021-01" db="UniProtKB">
        <authorList>
            <consortium name="EnsemblMetazoa"/>
        </authorList>
    </citation>
    <scope>IDENTIFICATION</scope>
</reference>
<protein>
    <submittedName>
        <fullName evidence="2">Uncharacterized protein</fullName>
    </submittedName>
</protein>
<dbReference type="Proteomes" id="UP000594262">
    <property type="component" value="Unplaced"/>
</dbReference>
<evidence type="ECO:0000313" key="2">
    <source>
        <dbReference type="EnsemblMetazoa" id="CLYHEMP024019.1"/>
    </source>
</evidence>
<feature type="compositionally biased region" description="Polar residues" evidence="1">
    <location>
        <begin position="1"/>
        <end position="16"/>
    </location>
</feature>
<dbReference type="EnsemblMetazoa" id="CLYHEMT024019.1">
    <property type="protein sequence ID" value="CLYHEMP024019.1"/>
    <property type="gene ID" value="CLYHEMG024019"/>
</dbReference>
<evidence type="ECO:0000256" key="1">
    <source>
        <dbReference type="SAM" id="MobiDB-lite"/>
    </source>
</evidence>
<evidence type="ECO:0000313" key="3">
    <source>
        <dbReference type="Proteomes" id="UP000594262"/>
    </source>
</evidence>
<proteinExistence type="predicted"/>
<feature type="region of interest" description="Disordered" evidence="1">
    <location>
        <begin position="1"/>
        <end position="47"/>
    </location>
</feature>
<feature type="compositionally biased region" description="Basic residues" evidence="1">
    <location>
        <begin position="20"/>
        <end position="29"/>
    </location>
</feature>